<dbReference type="PANTHER" id="PTHR30388">
    <property type="entry name" value="ALDEHYDE OXIDOREDUCTASE MOLYBDENUM COFACTOR ASSEMBLY PROTEIN"/>
    <property type="match status" value="1"/>
</dbReference>
<feature type="domain" description="XdhC- CoxI" evidence="1">
    <location>
        <begin position="50"/>
        <end position="107"/>
    </location>
</feature>
<name>U2T7M3_9ACTN</name>
<dbReference type="eggNOG" id="COG1975">
    <property type="taxonomic scope" value="Bacteria"/>
</dbReference>
<dbReference type="PANTHER" id="PTHR30388:SF6">
    <property type="entry name" value="XANTHINE DEHYDROGENASE SUBUNIT A-RELATED"/>
    <property type="match status" value="1"/>
</dbReference>
<proteinExistence type="predicted"/>
<dbReference type="InterPro" id="IPR027051">
    <property type="entry name" value="XdhC_Rossmann_dom"/>
</dbReference>
<evidence type="ECO:0000259" key="2">
    <source>
        <dbReference type="Pfam" id="PF13478"/>
    </source>
</evidence>
<comment type="caution">
    <text evidence="3">The sequence shown here is derived from an EMBL/GenBank/DDBJ whole genome shotgun (WGS) entry which is preliminary data.</text>
</comment>
<keyword evidence="4" id="KW-1185">Reference proteome</keyword>
<protein>
    <submittedName>
        <fullName evidence="3">Putative xanthine dehydrogenase accessory factor</fullName>
    </submittedName>
</protein>
<dbReference type="Pfam" id="PF13478">
    <property type="entry name" value="XdhC_C"/>
    <property type="match status" value="1"/>
</dbReference>
<dbReference type="InterPro" id="IPR052698">
    <property type="entry name" value="MoCofactor_Util/Proc"/>
</dbReference>
<evidence type="ECO:0000313" key="3">
    <source>
        <dbReference type="EMBL" id="ERL09054.1"/>
    </source>
</evidence>
<dbReference type="AlphaFoldDB" id="U2T7M3"/>
<dbReference type="EMBL" id="AWEZ01000037">
    <property type="protein sequence ID" value="ERL09054.1"/>
    <property type="molecule type" value="Genomic_DNA"/>
</dbReference>
<accession>U2T7M3</accession>
<feature type="domain" description="XdhC Rossmann" evidence="2">
    <location>
        <begin position="210"/>
        <end position="351"/>
    </location>
</feature>
<evidence type="ECO:0000313" key="4">
    <source>
        <dbReference type="Proteomes" id="UP000016638"/>
    </source>
</evidence>
<organism evidence="3 4">
    <name type="scientific">Olsenella profusa F0195</name>
    <dbReference type="NCBI Taxonomy" id="1125712"/>
    <lineage>
        <taxon>Bacteria</taxon>
        <taxon>Bacillati</taxon>
        <taxon>Actinomycetota</taxon>
        <taxon>Coriobacteriia</taxon>
        <taxon>Coriobacteriales</taxon>
        <taxon>Atopobiaceae</taxon>
        <taxon>Olsenella</taxon>
    </lineage>
</organism>
<dbReference type="Proteomes" id="UP000016638">
    <property type="component" value="Unassembled WGS sequence"/>
</dbReference>
<reference evidence="3 4" key="1">
    <citation type="submission" date="2013-08" db="EMBL/GenBank/DDBJ databases">
        <authorList>
            <person name="Durkin A.S."/>
            <person name="Haft D.R."/>
            <person name="McCorrison J."/>
            <person name="Torralba M."/>
            <person name="Gillis M."/>
            <person name="Haft D.H."/>
            <person name="Methe B."/>
            <person name="Sutton G."/>
            <person name="Nelson K.E."/>
        </authorList>
    </citation>
    <scope>NUCLEOTIDE SEQUENCE [LARGE SCALE GENOMIC DNA]</scope>
    <source>
        <strain evidence="3 4">F0195</strain>
    </source>
</reference>
<dbReference type="Gene3D" id="3.40.50.720">
    <property type="entry name" value="NAD(P)-binding Rossmann-like Domain"/>
    <property type="match status" value="1"/>
</dbReference>
<dbReference type="Pfam" id="PF02625">
    <property type="entry name" value="XdhC_CoxI"/>
    <property type="match status" value="1"/>
</dbReference>
<gene>
    <name evidence="3" type="ORF">HMPREF1316_2100</name>
</gene>
<dbReference type="STRING" id="1125712.HMPREF1316_2100"/>
<sequence length="375" mass="39556">MSCRAMGGTYGAAAGMGAYDMEGVGFVREDSHGTMRDTYFVGRLVDELGQGRPVVLASVLATRGSSPRPAGARMALLPDGVWLGTIGGGPVERVVQERCVGMLAGREHGSLEWFTHAKTGTACGGDALVGMRMLDPSVDGDVLSRMHDGLSRGRSLLLSEEWGDATAPRMTLGTYGGQGAMGGVALPTTPTWDEATRAYREPLTVDPTAYVFGGGHIGQKLCPVLASVGFSVVIFDDRADMAVPELFPQARGVVCGDFHHIAEKVDIARNDYAVVMTHGHVADIDVLEQLAHARPAYVGCIGSRRKAALVRDALVRRGVERAWADDVRLPIGEDILAVTPGEIAVSIAAQMIRCRAGLRPGDGHSHSSQAPTATA</sequence>
<dbReference type="PATRIC" id="fig|1125712.3.peg.868"/>
<evidence type="ECO:0000259" key="1">
    <source>
        <dbReference type="Pfam" id="PF02625"/>
    </source>
</evidence>
<dbReference type="InterPro" id="IPR003777">
    <property type="entry name" value="XdhC_CoxI"/>
</dbReference>